<proteinExistence type="predicted"/>
<gene>
    <name evidence="4" type="ORF">ILUMI_05582</name>
</gene>
<keyword evidence="1 2" id="KW-0694">RNA-binding</keyword>
<feature type="domain" description="RRM" evidence="3">
    <location>
        <begin position="133"/>
        <end position="206"/>
    </location>
</feature>
<evidence type="ECO:0000313" key="4">
    <source>
        <dbReference type="EMBL" id="KAF2900604.1"/>
    </source>
</evidence>
<dbReference type="GO" id="GO:0003723">
    <property type="term" value="F:RNA binding"/>
    <property type="evidence" value="ECO:0007669"/>
    <property type="project" value="UniProtKB-UniRule"/>
</dbReference>
<dbReference type="PANTHER" id="PTHR21245">
    <property type="entry name" value="HETEROGENEOUS NUCLEAR RIBONUCLEOPROTEIN"/>
    <property type="match status" value="1"/>
</dbReference>
<sequence>MEAKSSSIRLMVNFSGSNRGFGFITFQNPEEAKMAVERFNGYFVRPNHKIGVYKSVDNRRLYIGGIMEDKTKDEIKKAMECYVDELKDIIVYPPYAPNEQAHNRGYVFAEFATHRDAAMARKLLSSGVKLWVKILHVRNLPYQITKKQLRLYLVRYVGLGNITRVYKNQDYGFIHFQYRNAAETALSILNGLTIWDRKMEVTWSRPPLYSKENRLNRVADNFCKSVPPKMRRCVQKLRDGGAQQNNLLLAPHNCQVYK</sequence>
<dbReference type="SMART" id="SM00360">
    <property type="entry name" value="RRM"/>
    <property type="match status" value="2"/>
</dbReference>
<keyword evidence="5" id="KW-1185">Reference proteome</keyword>
<feature type="domain" description="RRM" evidence="3">
    <location>
        <begin position="1"/>
        <end position="57"/>
    </location>
</feature>
<dbReference type="PROSITE" id="PS50102">
    <property type="entry name" value="RRM"/>
    <property type="match status" value="3"/>
</dbReference>
<name>A0A8K0DA82_IGNLU</name>
<reference evidence="4" key="1">
    <citation type="submission" date="2019-08" db="EMBL/GenBank/DDBJ databases">
        <title>The genome of the North American firefly Photinus pyralis.</title>
        <authorList>
            <consortium name="Photinus pyralis genome working group"/>
            <person name="Fallon T.R."/>
            <person name="Sander Lower S.E."/>
            <person name="Weng J.-K."/>
        </authorList>
    </citation>
    <scope>NUCLEOTIDE SEQUENCE</scope>
    <source>
        <strain evidence="4">TRF0915ILg1</strain>
        <tissue evidence="4">Whole body</tissue>
    </source>
</reference>
<dbReference type="InterPro" id="IPR000504">
    <property type="entry name" value="RRM_dom"/>
</dbReference>
<organism evidence="4 5">
    <name type="scientific">Ignelater luminosus</name>
    <name type="common">Cucubano</name>
    <name type="synonym">Pyrophorus luminosus</name>
    <dbReference type="NCBI Taxonomy" id="2038154"/>
    <lineage>
        <taxon>Eukaryota</taxon>
        <taxon>Metazoa</taxon>
        <taxon>Ecdysozoa</taxon>
        <taxon>Arthropoda</taxon>
        <taxon>Hexapoda</taxon>
        <taxon>Insecta</taxon>
        <taxon>Pterygota</taxon>
        <taxon>Neoptera</taxon>
        <taxon>Endopterygota</taxon>
        <taxon>Coleoptera</taxon>
        <taxon>Polyphaga</taxon>
        <taxon>Elateriformia</taxon>
        <taxon>Elateroidea</taxon>
        <taxon>Elateridae</taxon>
        <taxon>Agrypninae</taxon>
        <taxon>Pyrophorini</taxon>
        <taxon>Ignelater</taxon>
    </lineage>
</organism>
<dbReference type="Pfam" id="PF00076">
    <property type="entry name" value="RRM_1"/>
    <property type="match status" value="2"/>
</dbReference>
<evidence type="ECO:0000256" key="2">
    <source>
        <dbReference type="PROSITE-ProRule" id="PRU00176"/>
    </source>
</evidence>
<evidence type="ECO:0000313" key="5">
    <source>
        <dbReference type="Proteomes" id="UP000801492"/>
    </source>
</evidence>
<dbReference type="InterPro" id="IPR012677">
    <property type="entry name" value="Nucleotide-bd_a/b_plait_sf"/>
</dbReference>
<dbReference type="EMBL" id="VTPC01002092">
    <property type="protein sequence ID" value="KAF2900604.1"/>
    <property type="molecule type" value="Genomic_DNA"/>
</dbReference>
<dbReference type="InterPro" id="IPR035979">
    <property type="entry name" value="RBD_domain_sf"/>
</dbReference>
<dbReference type="AlphaFoldDB" id="A0A8K0DA82"/>
<feature type="domain" description="RRM" evidence="3">
    <location>
        <begin position="59"/>
        <end position="147"/>
    </location>
</feature>
<evidence type="ECO:0000256" key="1">
    <source>
        <dbReference type="ARBA" id="ARBA00022884"/>
    </source>
</evidence>
<evidence type="ECO:0000259" key="3">
    <source>
        <dbReference type="PROSITE" id="PS50102"/>
    </source>
</evidence>
<dbReference type="Gene3D" id="3.30.70.330">
    <property type="match status" value="3"/>
</dbReference>
<dbReference type="Proteomes" id="UP000801492">
    <property type="component" value="Unassembled WGS sequence"/>
</dbReference>
<comment type="caution">
    <text evidence="4">The sequence shown here is derived from an EMBL/GenBank/DDBJ whole genome shotgun (WGS) entry which is preliminary data.</text>
</comment>
<protein>
    <recommendedName>
        <fullName evidence="3">RRM domain-containing protein</fullName>
    </recommendedName>
</protein>
<dbReference type="SUPFAM" id="SSF54928">
    <property type="entry name" value="RNA-binding domain, RBD"/>
    <property type="match status" value="2"/>
</dbReference>
<accession>A0A8K0DA82</accession>
<dbReference type="OrthoDB" id="3800936at2759"/>